<dbReference type="RefSeq" id="WP_108737790.1">
    <property type="nucleotide sequence ID" value="NZ_CP020919.1"/>
</dbReference>
<dbReference type="InterPro" id="IPR050708">
    <property type="entry name" value="T6SS_VgrG/RHS"/>
</dbReference>
<dbReference type="NCBIfam" id="TIGR03696">
    <property type="entry name" value="Rhs_assc_core"/>
    <property type="match status" value="1"/>
</dbReference>
<proteinExistence type="predicted"/>
<dbReference type="InterPro" id="IPR022385">
    <property type="entry name" value="Rhs_assc_core"/>
</dbReference>
<accession>A0A2S1LRJ1</accession>
<name>A0A2S1LRJ1_9FLAO</name>
<dbReference type="CDD" id="cd20745">
    <property type="entry name" value="FIX_RhsA_AHH_HNH-like"/>
    <property type="match status" value="1"/>
</dbReference>
<organism evidence="2 3">
    <name type="scientific">Flavobacterium kingsejongi</name>
    <dbReference type="NCBI Taxonomy" id="1678728"/>
    <lineage>
        <taxon>Bacteria</taxon>
        <taxon>Pseudomonadati</taxon>
        <taxon>Bacteroidota</taxon>
        <taxon>Flavobacteriia</taxon>
        <taxon>Flavobacteriales</taxon>
        <taxon>Flavobacteriaceae</taxon>
        <taxon>Flavobacterium</taxon>
    </lineage>
</organism>
<dbReference type="Pfam" id="PF20041">
    <property type="entry name" value="DUF6443"/>
    <property type="match status" value="1"/>
</dbReference>
<evidence type="ECO:0000313" key="3">
    <source>
        <dbReference type="Proteomes" id="UP000244677"/>
    </source>
</evidence>
<sequence>MKKLYYLIVLLFPLLVLGQSADQNYIKTMIYKKAVLATIPGTVPPVETADIQITYMDGLGRPIQQRAYRETHTGKDMVTHIEYDGLGRQSKNYLSYPNNSTPSLNYDPNAATAVKDYYTPSGVSFTNFEGTAYPYSETQYDNSPLNRVVKQSAPGDDWYMGSGHEIKMEYQANTAADGVKQFKANAQWVASYGIFTISMTELSSYGTGQLVKTVLKNENWTSGKDNTTEEFKNPKGQVVLKRAYESQVAHDTYYVYDQYGNLTYVLPPLAGGIVTPEILNNLCYQYGYDENNRLVEKKLPGKEWEFIVYDNLGRVVATGPALSPFGDESKGWLVTKYDAFDRVVLTGWMPVAFETLTRKNLQFSLNATVTNLNETKSTAVSTVNGVGFNYTNVAFPTSGCHVLSVNYYDDYAFAGAPSSFAATATADIYYNNSTQKPKGMPTGSWTRTLTGISQYDGETAYVLYDVKSRAVCNYSSNNFGKYTQVDTQYDFSGKPLKAITLHRRSTAMAEVKTTQTFEYTPQDRLLRHRHQVNNLPEEVLSENRYNELGQLWIKKVGGVVDNPLQVVDYGYTVRGWLKAINPDTSGPPPPPNDLFYLRLNYSTAEGDPAPAVQQYNGNIAQVSWKTASDGQWRKYHYRYDNLNRLLSANYQKNYDATSAYDEQLTYDKNGNIQSLLRNGGHDLQVGIAMDELVYGYSPNSNQLEKVTDNSQNAGGFYDGNTAGNDYEYDLKGNLTIDRNKGISKIYYNHLNLPTKILFGSESRKIEYFYNADGSKILKQVTDGATVTSTDYLDGYQYTNGVLQFFPTAQGYISHSVGNYNYVYNHTDHLGNVRVSYAKDPVSGLTKIVEESNYYPFGMKHANYNDYAPPAPGIANKGYQYKYNGQELQTELGLNLYDMPLRDYDPVIGRWSSMDPVVDFERSPYNGFDNNPVFWSDPSGASVTFYNNGVTADGEDAGAFYNAILGAQNNGIASFTPLGPIYDYTAYTTLPPVYLNYGNFGDNATMLRQHVYRNSPFYNYIWEQGRQRQLDSFNTMLDAFGLIPGIGEFADGLNVAIYTARGDKVNAAISAASMVPLLGWAAVSTKYAVKGGVQAAEYTFTKSAGKHLTEVVTKGANKGQLSRPYMNSSLTIQEIMSTGKGSIDATFKGGMNWKVPGTFRGSQGIWELGINPKTSVIYHFNFVK</sequence>
<dbReference type="KEGG" id="fki:FK004_13965"/>
<dbReference type="InterPro" id="IPR045619">
    <property type="entry name" value="DUF6443"/>
</dbReference>
<evidence type="ECO:0000259" key="1">
    <source>
        <dbReference type="Pfam" id="PF20041"/>
    </source>
</evidence>
<dbReference type="PANTHER" id="PTHR32305">
    <property type="match status" value="1"/>
</dbReference>
<dbReference type="OrthoDB" id="2972467at2"/>
<gene>
    <name evidence="2" type="ORF">FK004_13965</name>
</gene>
<feature type="domain" description="DUF6443" evidence="1">
    <location>
        <begin position="43"/>
        <end position="171"/>
    </location>
</feature>
<reference evidence="2 3" key="1">
    <citation type="submission" date="2017-04" db="EMBL/GenBank/DDBJ databases">
        <title>Complete genome sequence of Flavobacterium kingsejong AJ004.</title>
        <authorList>
            <person name="Lee P.C."/>
        </authorList>
    </citation>
    <scope>NUCLEOTIDE SEQUENCE [LARGE SCALE GENOMIC DNA]</scope>
    <source>
        <strain evidence="2 3">AJ004</strain>
    </source>
</reference>
<evidence type="ECO:0000313" key="2">
    <source>
        <dbReference type="EMBL" id="AWG26256.1"/>
    </source>
</evidence>
<dbReference type="Proteomes" id="UP000244677">
    <property type="component" value="Chromosome"/>
</dbReference>
<dbReference type="PANTHER" id="PTHR32305:SF15">
    <property type="entry name" value="PROTEIN RHSA-RELATED"/>
    <property type="match status" value="1"/>
</dbReference>
<dbReference type="AlphaFoldDB" id="A0A2S1LRJ1"/>
<dbReference type="EMBL" id="CP020919">
    <property type="protein sequence ID" value="AWG26256.1"/>
    <property type="molecule type" value="Genomic_DNA"/>
</dbReference>
<keyword evidence="3" id="KW-1185">Reference proteome</keyword>
<dbReference type="Gene3D" id="2.180.10.10">
    <property type="entry name" value="RHS repeat-associated core"/>
    <property type="match status" value="1"/>
</dbReference>
<protein>
    <recommendedName>
        <fullName evidence="1">DUF6443 domain-containing protein</fullName>
    </recommendedName>
</protein>